<proteinExistence type="inferred from homology"/>
<dbReference type="Gene3D" id="6.10.250.1770">
    <property type="match status" value="1"/>
</dbReference>
<dbReference type="GO" id="GO:0006364">
    <property type="term" value="P:rRNA processing"/>
    <property type="evidence" value="ECO:0007669"/>
    <property type="project" value="TreeGrafter"/>
</dbReference>
<gene>
    <name evidence="4" type="ORF">PCOL08062_LOCUS4008</name>
</gene>
<dbReference type="EMBL" id="HBDZ01005229">
    <property type="protein sequence ID" value="CAD8235211.1"/>
    <property type="molecule type" value="Transcribed_RNA"/>
</dbReference>
<dbReference type="GO" id="GO:0034456">
    <property type="term" value="C:UTP-C complex"/>
    <property type="evidence" value="ECO:0007669"/>
    <property type="project" value="TreeGrafter"/>
</dbReference>
<sequence length="150" mass="15886">MEVARGMRAWLAAHAAARPGFAALKRRYDAAALAADRRAATEEEEKLAAARTADADGWTLVVNRKGRKKSGGEGAVGGAKVSGVSAAAAAALAPKASKATKGLSNFYTFQAREKRRSELLTLREKFAEDKRKMARMKMQRKGLGAGGAPL</sequence>
<name>A0A7R9TGV5_9VIRI</name>
<evidence type="ECO:0000256" key="1">
    <source>
        <dbReference type="ARBA" id="ARBA00006110"/>
    </source>
</evidence>
<feature type="domain" description="Ribosomal RNA-processing protein 7 C-terminal" evidence="3">
    <location>
        <begin position="18"/>
        <end position="141"/>
    </location>
</feature>
<protein>
    <recommendedName>
        <fullName evidence="3">Ribosomal RNA-processing protein 7 C-terminal domain-containing protein</fullName>
    </recommendedName>
</protein>
<comment type="similarity">
    <text evidence="1">Belongs to the RRP7 family.</text>
</comment>
<evidence type="ECO:0000256" key="2">
    <source>
        <dbReference type="SAM" id="MobiDB-lite"/>
    </source>
</evidence>
<dbReference type="GO" id="GO:0000028">
    <property type="term" value="P:ribosomal small subunit assembly"/>
    <property type="evidence" value="ECO:0007669"/>
    <property type="project" value="TreeGrafter"/>
</dbReference>
<reference evidence="4" key="1">
    <citation type="submission" date="2021-01" db="EMBL/GenBank/DDBJ databases">
        <authorList>
            <person name="Corre E."/>
            <person name="Pelletier E."/>
            <person name="Niang G."/>
            <person name="Scheremetjew M."/>
            <person name="Finn R."/>
            <person name="Kale V."/>
            <person name="Holt S."/>
            <person name="Cochrane G."/>
            <person name="Meng A."/>
            <person name="Brown T."/>
            <person name="Cohen L."/>
        </authorList>
    </citation>
    <scope>NUCLEOTIDE SEQUENCE</scope>
    <source>
        <strain evidence="4">CCMP1413</strain>
    </source>
</reference>
<evidence type="ECO:0000259" key="3">
    <source>
        <dbReference type="Pfam" id="PF12923"/>
    </source>
</evidence>
<dbReference type="InterPro" id="IPR040446">
    <property type="entry name" value="RRP7"/>
</dbReference>
<accession>A0A7R9TGV5</accession>
<feature type="region of interest" description="Disordered" evidence="2">
    <location>
        <begin position="131"/>
        <end position="150"/>
    </location>
</feature>
<dbReference type="PANTHER" id="PTHR13191">
    <property type="entry name" value="RIBOSOMAL RNA PROCESSING PROTEIN 7-RELATED"/>
    <property type="match status" value="1"/>
</dbReference>
<dbReference type="GO" id="GO:0032545">
    <property type="term" value="C:CURI complex"/>
    <property type="evidence" value="ECO:0007669"/>
    <property type="project" value="TreeGrafter"/>
</dbReference>
<dbReference type="InterPro" id="IPR024326">
    <property type="entry name" value="RRP7_C"/>
</dbReference>
<dbReference type="PANTHER" id="PTHR13191:SF0">
    <property type="entry name" value="RIBOSOMAL RNA-PROCESSING PROTEIN 7 HOMOLOG A-RELATED"/>
    <property type="match status" value="1"/>
</dbReference>
<dbReference type="Pfam" id="PF12923">
    <property type="entry name" value="RRP7"/>
    <property type="match status" value="1"/>
</dbReference>
<evidence type="ECO:0000313" key="4">
    <source>
        <dbReference type="EMBL" id="CAD8235211.1"/>
    </source>
</evidence>
<organism evidence="4">
    <name type="scientific">Prasinoderma coloniale</name>
    <dbReference type="NCBI Taxonomy" id="156133"/>
    <lineage>
        <taxon>Eukaryota</taxon>
        <taxon>Viridiplantae</taxon>
        <taxon>Prasinodermophyta</taxon>
        <taxon>Prasinodermophyceae</taxon>
        <taxon>Prasinodermales</taxon>
        <taxon>Prasinodermaceae</taxon>
        <taxon>Prasinoderma</taxon>
    </lineage>
</organism>
<dbReference type="AlphaFoldDB" id="A0A7R9TGV5"/>